<gene>
    <name evidence="3" type="ORF">A3C59_00915</name>
</gene>
<accession>A0A1F5JYR4</accession>
<keyword evidence="1" id="KW-0472">Membrane</keyword>
<reference evidence="3 4" key="1">
    <citation type="journal article" date="2016" name="Nat. Commun.">
        <title>Thousands of microbial genomes shed light on interconnected biogeochemical processes in an aquifer system.</title>
        <authorList>
            <person name="Anantharaman K."/>
            <person name="Brown C.T."/>
            <person name="Hug L.A."/>
            <person name="Sharon I."/>
            <person name="Castelle C.J."/>
            <person name="Probst A.J."/>
            <person name="Thomas B.C."/>
            <person name="Singh A."/>
            <person name="Wilkins M.J."/>
            <person name="Karaoz U."/>
            <person name="Brodie E.L."/>
            <person name="Williams K.H."/>
            <person name="Hubbard S.S."/>
            <person name="Banfield J.F."/>
        </authorList>
    </citation>
    <scope>NUCLEOTIDE SEQUENCE [LARGE SCALE GENOMIC DNA]</scope>
</reference>
<dbReference type="InterPro" id="IPR005182">
    <property type="entry name" value="YdbS-like_PH"/>
</dbReference>
<keyword evidence="1" id="KW-1133">Transmembrane helix</keyword>
<organism evidence="3 4">
    <name type="scientific">Candidatus Daviesbacteria bacterium RIFCSPHIGHO2_02_FULL_36_13</name>
    <dbReference type="NCBI Taxonomy" id="1797768"/>
    <lineage>
        <taxon>Bacteria</taxon>
        <taxon>Candidatus Daviesiibacteriota</taxon>
    </lineage>
</organism>
<evidence type="ECO:0000256" key="1">
    <source>
        <dbReference type="SAM" id="Phobius"/>
    </source>
</evidence>
<proteinExistence type="predicted"/>
<dbReference type="STRING" id="1797768.A3C59_00915"/>
<dbReference type="Proteomes" id="UP000176902">
    <property type="component" value="Unassembled WGS sequence"/>
</dbReference>
<feature type="transmembrane region" description="Helical" evidence="1">
    <location>
        <begin position="75"/>
        <end position="97"/>
    </location>
</feature>
<sequence length="196" mass="23226">MDNSTERNETIFALTREGKKHFTVSHLTIRQSIFFLLLQLIVVEILTVAVAFVFFSSALFPISFETKVWMLSYNGVYLILLASLKIGFSGYVILLWLNNYYEVTTEMITHKTGIIWQKEQGFKVTHIKNYGIRQGIFGRVFNYGTLYFYDWFLKQEYTMYLIHSPKKYYRILKDLLPFADEDREMVREYLVEPSEA</sequence>
<dbReference type="Pfam" id="PF03703">
    <property type="entry name" value="bPH_2"/>
    <property type="match status" value="1"/>
</dbReference>
<comment type="caution">
    <text evidence="3">The sequence shown here is derived from an EMBL/GenBank/DDBJ whole genome shotgun (WGS) entry which is preliminary data.</text>
</comment>
<dbReference type="AlphaFoldDB" id="A0A1F5JYR4"/>
<name>A0A1F5JYR4_9BACT</name>
<feature type="domain" description="YdbS-like PH" evidence="2">
    <location>
        <begin position="96"/>
        <end position="147"/>
    </location>
</feature>
<evidence type="ECO:0000313" key="3">
    <source>
        <dbReference type="EMBL" id="OGE33680.1"/>
    </source>
</evidence>
<feature type="transmembrane region" description="Helical" evidence="1">
    <location>
        <begin position="33"/>
        <end position="55"/>
    </location>
</feature>
<protein>
    <recommendedName>
        <fullName evidence="2">YdbS-like PH domain-containing protein</fullName>
    </recommendedName>
</protein>
<keyword evidence="1" id="KW-0812">Transmembrane</keyword>
<evidence type="ECO:0000259" key="2">
    <source>
        <dbReference type="Pfam" id="PF03703"/>
    </source>
</evidence>
<dbReference type="EMBL" id="MFCV01000007">
    <property type="protein sequence ID" value="OGE33680.1"/>
    <property type="molecule type" value="Genomic_DNA"/>
</dbReference>
<evidence type="ECO:0000313" key="4">
    <source>
        <dbReference type="Proteomes" id="UP000176902"/>
    </source>
</evidence>